<keyword evidence="3" id="KW-1185">Reference proteome</keyword>
<comment type="caution">
    <text evidence="2">The sequence shown here is derived from an EMBL/GenBank/DDBJ whole genome shotgun (WGS) entry which is preliminary data.</text>
</comment>
<feature type="chain" id="PRO_5045674216" description="Six-hairpin glycosidase-like protein" evidence="1">
    <location>
        <begin position="19"/>
        <end position="684"/>
    </location>
</feature>
<keyword evidence="1" id="KW-0732">Signal</keyword>
<feature type="signal peptide" evidence="1">
    <location>
        <begin position="1"/>
        <end position="18"/>
    </location>
</feature>
<organism evidence="2 3">
    <name type="scientific">Aspergillus pseudoustus</name>
    <dbReference type="NCBI Taxonomy" id="1810923"/>
    <lineage>
        <taxon>Eukaryota</taxon>
        <taxon>Fungi</taxon>
        <taxon>Dikarya</taxon>
        <taxon>Ascomycota</taxon>
        <taxon>Pezizomycotina</taxon>
        <taxon>Eurotiomycetes</taxon>
        <taxon>Eurotiomycetidae</taxon>
        <taxon>Eurotiales</taxon>
        <taxon>Aspergillaceae</taxon>
        <taxon>Aspergillus</taxon>
        <taxon>Aspergillus subgen. Nidulantes</taxon>
    </lineage>
</organism>
<proteinExistence type="predicted"/>
<evidence type="ECO:0008006" key="4">
    <source>
        <dbReference type="Google" id="ProtNLM"/>
    </source>
</evidence>
<protein>
    <recommendedName>
        <fullName evidence="4">Six-hairpin glycosidase-like protein</fullName>
    </recommendedName>
</protein>
<name>A0ABR4KFR3_9EURO</name>
<sequence>MLLPTSVLCILLAAVGQASDVYQFSSSGRVQLDSNSSVIVQFLNTKDHARHFLLNETAASYHSPANSWGAGTVVANDNTGTWNFHSTEANNFTGPFRFTPVDGLDLHVRRSAGDVLTETYIFENTSPKPVEVTGIRINTPFNDLYDGAAYSLATAVTGHVFTGGAWAWVFAAPMSGKEESLGLILRKGHLWSYSIENTTSSNIRGHILLQPTDKSRNAEAFGGQPSIWIEPGESYTLEWDIALYANQEDFLKATHAPAKFSRFSAPVHEPIFVESDIRPTSPSPDLEIRRAGHGRYMLKSGTHGAYQVDIGNIRTEVSFNYDLKTVVNLRAQYVLDRQRPINLTYPLNASFVPYNTETEAPLVKPWSDKGDGSERLAIPTMLQLGAMKGWLKKETVLPALDQWVDFASTYLFGPQGNTTRCSGCGRNNNRPYDAIWFVGFFNDRYVWLGNESDLDTAVRILNYAYEIESTTDVPMILYSQTVLDLCETLETAGRQDESSYFKQQLITLADKLVAAGQGLPPSEVSYEQAIVEPLVELVADVYRLTNNDTFLQATKDRLDWLLALSGPQPHARQYQIAMRHWDDYWFGERGQFGDVYPHYWSALTSQALLRLPQELRTRRGDGIALDILRSNMLNFFHDGSATCAFVFPSALNGEPAWANDPLANDQDWLLVIWMRALKWGVPPH</sequence>
<evidence type="ECO:0000313" key="2">
    <source>
        <dbReference type="EMBL" id="KAL2851107.1"/>
    </source>
</evidence>
<evidence type="ECO:0000256" key="1">
    <source>
        <dbReference type="SAM" id="SignalP"/>
    </source>
</evidence>
<dbReference type="EMBL" id="JBFXLU010000032">
    <property type="protein sequence ID" value="KAL2851107.1"/>
    <property type="molecule type" value="Genomic_DNA"/>
</dbReference>
<gene>
    <name evidence="2" type="ORF">BJY01DRAFT_261130</name>
</gene>
<reference evidence="2 3" key="1">
    <citation type="submission" date="2024-07" db="EMBL/GenBank/DDBJ databases">
        <title>Section-level genome sequencing and comparative genomics of Aspergillus sections Usti and Cavernicolus.</title>
        <authorList>
            <consortium name="Lawrence Berkeley National Laboratory"/>
            <person name="Nybo J.L."/>
            <person name="Vesth T.C."/>
            <person name="Theobald S."/>
            <person name="Frisvad J.C."/>
            <person name="Larsen T.O."/>
            <person name="Kjaerboelling I."/>
            <person name="Rothschild-Mancinelli K."/>
            <person name="Lyhne E.K."/>
            <person name="Kogle M.E."/>
            <person name="Barry K."/>
            <person name="Clum A."/>
            <person name="Na H."/>
            <person name="Ledsgaard L."/>
            <person name="Lin J."/>
            <person name="Lipzen A."/>
            <person name="Kuo A."/>
            <person name="Riley R."/>
            <person name="Mondo S."/>
            <person name="Labutti K."/>
            <person name="Haridas S."/>
            <person name="Pangalinan J."/>
            <person name="Salamov A.A."/>
            <person name="Simmons B.A."/>
            <person name="Magnuson J.K."/>
            <person name="Chen J."/>
            <person name="Drula E."/>
            <person name="Henrissat B."/>
            <person name="Wiebenga A."/>
            <person name="Lubbers R.J."/>
            <person name="Gomes A.C."/>
            <person name="Makela M.R."/>
            <person name="Stajich J."/>
            <person name="Grigoriev I.V."/>
            <person name="Mortensen U.H."/>
            <person name="De Vries R.P."/>
            <person name="Baker S.E."/>
            <person name="Andersen M.R."/>
        </authorList>
    </citation>
    <scope>NUCLEOTIDE SEQUENCE [LARGE SCALE GENOMIC DNA]</scope>
    <source>
        <strain evidence="2 3">CBS 123904</strain>
    </source>
</reference>
<accession>A0ABR4KFR3</accession>
<evidence type="ECO:0000313" key="3">
    <source>
        <dbReference type="Proteomes" id="UP001610446"/>
    </source>
</evidence>
<dbReference type="Proteomes" id="UP001610446">
    <property type="component" value="Unassembled WGS sequence"/>
</dbReference>